<dbReference type="Pfam" id="PF12146">
    <property type="entry name" value="Hydrolase_4"/>
    <property type="match status" value="1"/>
</dbReference>
<dbReference type="Proteomes" id="UP001230339">
    <property type="component" value="Chromosome"/>
</dbReference>
<evidence type="ECO:0000313" key="5">
    <source>
        <dbReference type="Proteomes" id="UP001230339"/>
    </source>
</evidence>
<evidence type="ECO:0000256" key="2">
    <source>
        <dbReference type="SAM" id="SignalP"/>
    </source>
</evidence>
<name>A0ABY9G3J0_9PSED</name>
<keyword evidence="2" id="KW-0732">Signal</keyword>
<proteinExistence type="predicted"/>
<dbReference type="InterPro" id="IPR022742">
    <property type="entry name" value="Hydrolase_4"/>
</dbReference>
<feature type="domain" description="Serine aminopeptidase S33" evidence="3">
    <location>
        <begin position="74"/>
        <end position="262"/>
    </location>
</feature>
<feature type="signal peptide" evidence="2">
    <location>
        <begin position="1"/>
        <end position="18"/>
    </location>
</feature>
<dbReference type="RefSeq" id="WP_305383673.1">
    <property type="nucleotide sequence ID" value="NZ_CP117426.1"/>
</dbReference>
<organism evidence="4 5">
    <name type="scientific">Pseudomonas hefeiensis</name>
    <dbReference type="NCBI Taxonomy" id="2738125"/>
    <lineage>
        <taxon>Bacteria</taxon>
        <taxon>Pseudomonadati</taxon>
        <taxon>Pseudomonadota</taxon>
        <taxon>Gammaproteobacteria</taxon>
        <taxon>Pseudomonadales</taxon>
        <taxon>Pseudomonadaceae</taxon>
        <taxon>Pseudomonas</taxon>
    </lineage>
</organism>
<accession>A0ABY9G3J0</accession>
<evidence type="ECO:0000259" key="3">
    <source>
        <dbReference type="Pfam" id="PF12146"/>
    </source>
</evidence>
<protein>
    <submittedName>
        <fullName evidence="4">Alpha/beta fold hydrolase</fullName>
    </submittedName>
</protein>
<keyword evidence="4" id="KW-0378">Hydrolase</keyword>
<dbReference type="InterPro" id="IPR029058">
    <property type="entry name" value="AB_hydrolase_fold"/>
</dbReference>
<dbReference type="PANTHER" id="PTHR11614">
    <property type="entry name" value="PHOSPHOLIPASE-RELATED"/>
    <property type="match status" value="1"/>
</dbReference>
<evidence type="ECO:0000256" key="1">
    <source>
        <dbReference type="SAM" id="MobiDB-lite"/>
    </source>
</evidence>
<gene>
    <name evidence="4" type="ORF">PSH57_14720</name>
</gene>
<dbReference type="GO" id="GO:0016787">
    <property type="term" value="F:hydrolase activity"/>
    <property type="evidence" value="ECO:0007669"/>
    <property type="project" value="UniProtKB-KW"/>
</dbReference>
<keyword evidence="5" id="KW-1185">Reference proteome</keyword>
<feature type="region of interest" description="Disordered" evidence="1">
    <location>
        <begin position="381"/>
        <end position="409"/>
    </location>
</feature>
<sequence length="409" mass="45346">MKALYALLLIGLTGCARAPVEVAQPAPVSFGDYRLQTLAQIERNRHFQNPDHTLELAWNAPREWVPVQPNGRGVLLVHGLGDSPGSFVDIATQLASRGYRVRTVLLPGHGTRPADMLDVDINDWRRTVEQQVTLLRKDVGHVYLGGFSTGANLVVAYAMDDQSIAGLLLFSPAFKSNVPFDWVLPWLAKVKPWLRQPASAAPQQTSLRYQNVPTNGFAQFYLSSTAVRSKLALHGFDRPVLVVSAAHDSVVDVAFVRDSFNRRFPNPGSRMIWYGNLANELQSPRVLVRSDQLPAEQISQFSHMGVLFSPDNPQYGRQGNQRLCWNGQSDTAYQQCQAGGPVWYSDWGYREPGKVHARLTYNPYFAWQSEVMAQVLEAGAQEHPGNPGIGGGDANDSNRLNPRSELAMD</sequence>
<evidence type="ECO:0000313" key="4">
    <source>
        <dbReference type="EMBL" id="WLH10173.1"/>
    </source>
</evidence>
<dbReference type="Gene3D" id="3.40.50.1820">
    <property type="entry name" value="alpha/beta hydrolase"/>
    <property type="match status" value="1"/>
</dbReference>
<feature type="chain" id="PRO_5045859281" evidence="2">
    <location>
        <begin position="19"/>
        <end position="409"/>
    </location>
</feature>
<dbReference type="SUPFAM" id="SSF53474">
    <property type="entry name" value="alpha/beta-Hydrolases"/>
    <property type="match status" value="1"/>
</dbReference>
<dbReference type="InterPro" id="IPR051044">
    <property type="entry name" value="MAG_DAG_Lipase"/>
</dbReference>
<dbReference type="EMBL" id="CP117449">
    <property type="protein sequence ID" value="WLH10173.1"/>
    <property type="molecule type" value="Genomic_DNA"/>
</dbReference>
<reference evidence="4 5" key="1">
    <citation type="submission" date="2023-02" db="EMBL/GenBank/DDBJ databases">
        <title>Evolution of Hrp T3SS in non-pathogenic Pseudomonas fluorescens.</title>
        <authorList>
            <person name="Liao K."/>
            <person name="Wei H."/>
            <person name="Gu Y."/>
        </authorList>
    </citation>
    <scope>NUCLEOTIDE SEQUENCE [LARGE SCALE GENOMIC DNA]</scope>
    <source>
        <strain evidence="4 5">FP205</strain>
    </source>
</reference>
<dbReference type="PROSITE" id="PS51257">
    <property type="entry name" value="PROKAR_LIPOPROTEIN"/>
    <property type="match status" value="1"/>
</dbReference>